<name>A0A371F348_MUCPR</name>
<dbReference type="AlphaFoldDB" id="A0A371F348"/>
<dbReference type="Proteomes" id="UP000257109">
    <property type="component" value="Unassembled WGS sequence"/>
</dbReference>
<comment type="caution">
    <text evidence="1">The sequence shown here is derived from an EMBL/GenBank/DDBJ whole genome shotgun (WGS) entry which is preliminary data.</text>
</comment>
<evidence type="ECO:0008006" key="3">
    <source>
        <dbReference type="Google" id="ProtNLM"/>
    </source>
</evidence>
<reference evidence="1" key="1">
    <citation type="submission" date="2018-05" db="EMBL/GenBank/DDBJ databases">
        <title>Draft genome of Mucuna pruriens seed.</title>
        <authorList>
            <person name="Nnadi N.E."/>
            <person name="Vos R."/>
            <person name="Hasami M.H."/>
            <person name="Devisetty U.K."/>
            <person name="Aguiy J.C."/>
        </authorList>
    </citation>
    <scope>NUCLEOTIDE SEQUENCE [LARGE SCALE GENOMIC DNA]</scope>
    <source>
        <strain evidence="1">JCA_2017</strain>
    </source>
</reference>
<organism evidence="1 2">
    <name type="scientific">Mucuna pruriens</name>
    <name type="common">Velvet bean</name>
    <name type="synonym">Dolichos pruriens</name>
    <dbReference type="NCBI Taxonomy" id="157652"/>
    <lineage>
        <taxon>Eukaryota</taxon>
        <taxon>Viridiplantae</taxon>
        <taxon>Streptophyta</taxon>
        <taxon>Embryophyta</taxon>
        <taxon>Tracheophyta</taxon>
        <taxon>Spermatophyta</taxon>
        <taxon>Magnoliopsida</taxon>
        <taxon>eudicotyledons</taxon>
        <taxon>Gunneridae</taxon>
        <taxon>Pentapetalae</taxon>
        <taxon>rosids</taxon>
        <taxon>fabids</taxon>
        <taxon>Fabales</taxon>
        <taxon>Fabaceae</taxon>
        <taxon>Papilionoideae</taxon>
        <taxon>50 kb inversion clade</taxon>
        <taxon>NPAAA clade</taxon>
        <taxon>indigoferoid/millettioid clade</taxon>
        <taxon>Phaseoleae</taxon>
        <taxon>Mucuna</taxon>
    </lineage>
</organism>
<protein>
    <recommendedName>
        <fullName evidence="3">Reverse transcriptase domain-containing protein</fullName>
    </recommendedName>
</protein>
<evidence type="ECO:0000313" key="1">
    <source>
        <dbReference type="EMBL" id="RDX72726.1"/>
    </source>
</evidence>
<dbReference type="EMBL" id="QJKJ01010791">
    <property type="protein sequence ID" value="RDX72726.1"/>
    <property type="molecule type" value="Genomic_DNA"/>
</dbReference>
<keyword evidence="2" id="KW-1185">Reference proteome</keyword>
<dbReference type="OrthoDB" id="2919534at2759"/>
<proteinExistence type="predicted"/>
<sequence length="203" mass="23913">MQERPIRPLDLPITFSNAYYKGIVPHQDDPMVVLIVTTKYKVEWVLVNQGSSTNIFIDDPLMYKYLIGDRMGVVRADQHVAKRCYKDNPCLDQEDVRLQSREDLKEVHTGPKRHHKTTIGGFMDTKTEEKLIQLLTKNRDAFAWSLKDMPKINPDFLCHRLSITPRMRLMCQKKRRLGDEKRRTVKEETTKLLHAWFMRSQIS</sequence>
<gene>
    <name evidence="1" type="ORF">CR513_47742</name>
</gene>
<accession>A0A371F348</accession>
<feature type="non-terminal residue" evidence="1">
    <location>
        <position position="1"/>
    </location>
</feature>
<evidence type="ECO:0000313" key="2">
    <source>
        <dbReference type="Proteomes" id="UP000257109"/>
    </source>
</evidence>